<accession>A0A0G1PYE1</accession>
<dbReference type="GO" id="GO:0005886">
    <property type="term" value="C:plasma membrane"/>
    <property type="evidence" value="ECO:0007669"/>
    <property type="project" value="UniProtKB-SubCell"/>
</dbReference>
<dbReference type="AlphaFoldDB" id="A0A0G1PYE1"/>
<evidence type="ECO:0000259" key="7">
    <source>
        <dbReference type="Pfam" id="PF03772"/>
    </source>
</evidence>
<dbReference type="Pfam" id="PF03772">
    <property type="entry name" value="Competence"/>
    <property type="match status" value="1"/>
</dbReference>
<feature type="transmembrane region" description="Helical" evidence="6">
    <location>
        <begin position="150"/>
        <end position="173"/>
    </location>
</feature>
<feature type="transmembrane region" description="Helical" evidence="6">
    <location>
        <begin position="336"/>
        <end position="355"/>
    </location>
</feature>
<dbReference type="Proteomes" id="UP000034329">
    <property type="component" value="Unassembled WGS sequence"/>
</dbReference>
<dbReference type="EMBL" id="LCLA01000011">
    <property type="protein sequence ID" value="KKU10468.1"/>
    <property type="molecule type" value="Genomic_DNA"/>
</dbReference>
<comment type="caution">
    <text evidence="8">The sequence shown here is derived from an EMBL/GenBank/DDBJ whole genome shotgun (WGS) entry which is preliminary data.</text>
</comment>
<reference evidence="8 9" key="1">
    <citation type="journal article" date="2015" name="Nature">
        <title>rRNA introns, odd ribosomes, and small enigmatic genomes across a large radiation of phyla.</title>
        <authorList>
            <person name="Brown C.T."/>
            <person name="Hug L.A."/>
            <person name="Thomas B.C."/>
            <person name="Sharon I."/>
            <person name="Castelle C.J."/>
            <person name="Singh A."/>
            <person name="Wilkins M.J."/>
            <person name="Williams K.H."/>
            <person name="Banfield J.F."/>
        </authorList>
    </citation>
    <scope>NUCLEOTIDE SEQUENCE [LARGE SCALE GENOMIC DNA]</scope>
</reference>
<feature type="transmembrane region" description="Helical" evidence="6">
    <location>
        <begin position="179"/>
        <end position="199"/>
    </location>
</feature>
<gene>
    <name evidence="8" type="ORF">UX13_C0011G0009</name>
</gene>
<evidence type="ECO:0000256" key="2">
    <source>
        <dbReference type="ARBA" id="ARBA00022475"/>
    </source>
</evidence>
<comment type="subcellular location">
    <subcellularLocation>
        <location evidence="1">Cell membrane</location>
        <topology evidence="1">Multi-pass membrane protein</topology>
    </subcellularLocation>
</comment>
<evidence type="ECO:0000313" key="9">
    <source>
        <dbReference type="Proteomes" id="UP000034329"/>
    </source>
</evidence>
<protein>
    <submittedName>
        <fullName evidence="8">ComEC/Rec2-related protein</fullName>
    </submittedName>
</protein>
<keyword evidence="5 6" id="KW-0472">Membrane</keyword>
<evidence type="ECO:0000256" key="3">
    <source>
        <dbReference type="ARBA" id="ARBA00022692"/>
    </source>
</evidence>
<name>A0A0G1PYE1_9BACT</name>
<feature type="transmembrane region" description="Helical" evidence="6">
    <location>
        <begin position="6"/>
        <end position="23"/>
    </location>
</feature>
<evidence type="ECO:0000313" key="8">
    <source>
        <dbReference type="EMBL" id="KKU10468.1"/>
    </source>
</evidence>
<dbReference type="NCBIfam" id="TIGR00360">
    <property type="entry name" value="ComEC_N-term"/>
    <property type="match status" value="1"/>
</dbReference>
<proteinExistence type="predicted"/>
<sequence length="357" mass="39470">MKKSKTWFLFISLISLIFFRFIATKPVYKDGDRVKITATVLTEPVKYETLQYLKVSGLKIYLPLFPEIFYGDRVVIEGTVENGKLKDSKLQKLEKETGYFSGFRHKLISFYRSVLPEPHAGLIAGITLGSKGGLSPDFWEKVKGVGVAHVVVASGMNVTFVAAFLMGVMSIFLTRRKSILFVILGIILYLFISGFDAPLVRAAIMGSIAFLAQATGRLVSAWRALMLSALAMLVINPTWMGDLGFILSFVATGSLLIFEGRIHKKLKLIPEFLKEGLSTSLAAQIGVTPILFVTFGQFNILSPVVNALVLWTVPPLMIFGAVGGILGMTIPVMGKLVLYLSYPLLWWFVSVITFFSF</sequence>
<dbReference type="PANTHER" id="PTHR30619">
    <property type="entry name" value="DNA INTERNALIZATION/COMPETENCE PROTEIN COMEC/REC2"/>
    <property type="match status" value="1"/>
</dbReference>
<dbReference type="PANTHER" id="PTHR30619:SF7">
    <property type="entry name" value="BETA-LACTAMASE DOMAIN PROTEIN"/>
    <property type="match status" value="1"/>
</dbReference>
<organism evidence="8 9">
    <name type="scientific">Candidatus Woesebacteria bacterium GW2011_GWB1_45_5</name>
    <dbReference type="NCBI Taxonomy" id="1618581"/>
    <lineage>
        <taxon>Bacteria</taxon>
        <taxon>Candidatus Woeseibacteriota</taxon>
    </lineage>
</organism>
<evidence type="ECO:0000256" key="6">
    <source>
        <dbReference type="SAM" id="Phobius"/>
    </source>
</evidence>
<feature type="transmembrane region" description="Helical" evidence="6">
    <location>
        <begin position="243"/>
        <end position="260"/>
    </location>
</feature>
<evidence type="ECO:0000256" key="4">
    <source>
        <dbReference type="ARBA" id="ARBA00022989"/>
    </source>
</evidence>
<evidence type="ECO:0000256" key="1">
    <source>
        <dbReference type="ARBA" id="ARBA00004651"/>
    </source>
</evidence>
<dbReference type="InterPro" id="IPR052159">
    <property type="entry name" value="Competence_DNA_uptake"/>
</dbReference>
<keyword evidence="3 6" id="KW-0812">Transmembrane</keyword>
<keyword evidence="4 6" id="KW-1133">Transmembrane helix</keyword>
<feature type="transmembrane region" description="Helical" evidence="6">
    <location>
        <begin position="281"/>
        <end position="302"/>
    </location>
</feature>
<evidence type="ECO:0000256" key="5">
    <source>
        <dbReference type="ARBA" id="ARBA00023136"/>
    </source>
</evidence>
<dbReference type="InterPro" id="IPR004477">
    <property type="entry name" value="ComEC_N"/>
</dbReference>
<feature type="domain" description="ComEC/Rec2-related protein" evidence="7">
    <location>
        <begin position="126"/>
        <end position="356"/>
    </location>
</feature>
<keyword evidence="2" id="KW-1003">Cell membrane</keyword>
<feature type="transmembrane region" description="Helical" evidence="6">
    <location>
        <begin position="308"/>
        <end position="329"/>
    </location>
</feature>